<keyword evidence="1" id="KW-0812">Transmembrane</keyword>
<dbReference type="STRING" id="540747.SAMN04488031_107268"/>
<dbReference type="Proteomes" id="UP000325785">
    <property type="component" value="Chromosome"/>
</dbReference>
<dbReference type="AlphaFoldDB" id="A0A0T5P989"/>
<dbReference type="EMBL" id="CP031598">
    <property type="protein sequence ID" value="QEW24695.1"/>
    <property type="molecule type" value="Genomic_DNA"/>
</dbReference>
<evidence type="ECO:0000313" key="5">
    <source>
        <dbReference type="Proteomes" id="UP000325785"/>
    </source>
</evidence>
<organism evidence="2 4">
    <name type="scientific">Roseovarius indicus</name>
    <dbReference type="NCBI Taxonomy" id="540747"/>
    <lineage>
        <taxon>Bacteria</taxon>
        <taxon>Pseudomonadati</taxon>
        <taxon>Pseudomonadota</taxon>
        <taxon>Alphaproteobacteria</taxon>
        <taxon>Rhodobacterales</taxon>
        <taxon>Roseobacteraceae</taxon>
        <taxon>Roseovarius</taxon>
    </lineage>
</organism>
<feature type="transmembrane region" description="Helical" evidence="1">
    <location>
        <begin position="157"/>
        <end position="178"/>
    </location>
</feature>
<dbReference type="PATRIC" id="fig|540747.5.peg.5203"/>
<reference evidence="3 5" key="2">
    <citation type="submission" date="2018-08" db="EMBL/GenBank/DDBJ databases">
        <title>Genetic Globetrotter - A new plasmid hitch-hiking vast phylogenetic and geographic distances.</title>
        <authorList>
            <person name="Vollmers J."/>
            <person name="Petersen J."/>
        </authorList>
    </citation>
    <scope>NUCLEOTIDE SEQUENCE [LARGE SCALE GENOMIC DNA]</scope>
    <source>
        <strain evidence="3 5">DSM 26383</strain>
    </source>
</reference>
<name>A0A0T5P989_9RHOB</name>
<keyword evidence="4" id="KW-1185">Reference proteome</keyword>
<evidence type="ECO:0000313" key="4">
    <source>
        <dbReference type="Proteomes" id="UP000051401"/>
    </source>
</evidence>
<evidence type="ECO:0000313" key="2">
    <source>
        <dbReference type="EMBL" id="KRS17576.1"/>
    </source>
</evidence>
<evidence type="ECO:0008006" key="6">
    <source>
        <dbReference type="Google" id="ProtNLM"/>
    </source>
</evidence>
<proteinExistence type="predicted"/>
<dbReference type="KEGG" id="rid:RIdsm_00478"/>
<keyword evidence="1" id="KW-1133">Transmembrane helix</keyword>
<gene>
    <name evidence="3" type="ORF">RIdsm_00478</name>
    <name evidence="2" type="ORF">XM52_11145</name>
</gene>
<dbReference type="Proteomes" id="UP000051401">
    <property type="component" value="Unassembled WGS sequence"/>
</dbReference>
<protein>
    <recommendedName>
        <fullName evidence="6">Aspartate carbamoyltransferase catalytic subunit</fullName>
    </recommendedName>
</protein>
<dbReference type="EMBL" id="LAXI01000006">
    <property type="protein sequence ID" value="KRS17576.1"/>
    <property type="molecule type" value="Genomic_DNA"/>
</dbReference>
<reference evidence="2 4" key="1">
    <citation type="submission" date="2015-04" db="EMBL/GenBank/DDBJ databases">
        <title>The draft genome sequence of Roseovarius indicus B108T.</title>
        <authorList>
            <person name="Li G."/>
            <person name="Lai Q."/>
            <person name="Shao Z."/>
            <person name="Yan P."/>
        </authorList>
    </citation>
    <scope>NUCLEOTIDE SEQUENCE [LARGE SCALE GENOMIC DNA]</scope>
    <source>
        <strain evidence="2 4">B108</strain>
    </source>
</reference>
<keyword evidence="1" id="KW-0472">Membrane</keyword>
<dbReference type="RefSeq" id="WP_057816216.1">
    <property type="nucleotide sequence ID" value="NZ_CP031598.1"/>
</dbReference>
<evidence type="ECO:0000256" key="1">
    <source>
        <dbReference type="SAM" id="Phobius"/>
    </source>
</evidence>
<sequence length="179" mass="19086">MSDKINVKSGDRGLVWVFAVDLEGGEAANFNRRNGEWPAQKALGAETLDPEHVEVFPVSDLEGVGLAGYLEDGMGVPADQLEDMRARLDAQSGWVMVVTSKALDGKAQTLTPRAPLRLIGSFSEERPAVSFKTLPSESAKGTVSGGSDKTDVPRQRGWLWAVVGVVALAIVLTLVLVAK</sequence>
<dbReference type="OrthoDB" id="7875742at2"/>
<evidence type="ECO:0000313" key="3">
    <source>
        <dbReference type="EMBL" id="QEW24695.1"/>
    </source>
</evidence>
<accession>A0A0T5P989</accession>